<feature type="transmembrane region" description="Helical" evidence="1">
    <location>
        <begin position="177"/>
        <end position="196"/>
    </location>
</feature>
<reference evidence="2 3" key="1">
    <citation type="submission" date="2016-10" db="EMBL/GenBank/DDBJ databases">
        <authorList>
            <person name="de Groot N.N."/>
        </authorList>
    </citation>
    <scope>NUCLEOTIDE SEQUENCE [LARGE SCALE GENOMIC DNA]</scope>
    <source>
        <strain evidence="2 3">CGMCC 1.3442</strain>
    </source>
</reference>
<feature type="transmembrane region" description="Helical" evidence="1">
    <location>
        <begin position="103"/>
        <end position="126"/>
    </location>
</feature>
<dbReference type="OrthoDB" id="1795989at2"/>
<gene>
    <name evidence="2" type="ORF">SAMN05216498_2004</name>
</gene>
<feature type="transmembrane region" description="Helical" evidence="1">
    <location>
        <begin position="146"/>
        <end position="165"/>
    </location>
</feature>
<keyword evidence="1" id="KW-0812">Transmembrane</keyword>
<protein>
    <recommendedName>
        <fullName evidence="4">ABC-2 family transporter protein</fullName>
    </recommendedName>
</protein>
<keyword evidence="3" id="KW-1185">Reference proteome</keyword>
<evidence type="ECO:0008006" key="4">
    <source>
        <dbReference type="Google" id="ProtNLM"/>
    </source>
</evidence>
<dbReference type="RefSeq" id="WP_093856465.1">
    <property type="nucleotide sequence ID" value="NZ_BJVZ01000021.1"/>
</dbReference>
<evidence type="ECO:0000313" key="3">
    <source>
        <dbReference type="Proteomes" id="UP000199334"/>
    </source>
</evidence>
<name>A0A1H0AMM6_9BACI</name>
<dbReference type="STRING" id="237069.SAMN05216498_2004"/>
<feature type="transmembrane region" description="Helical" evidence="1">
    <location>
        <begin position="21"/>
        <end position="46"/>
    </location>
</feature>
<evidence type="ECO:0000313" key="2">
    <source>
        <dbReference type="EMBL" id="SDN34832.1"/>
    </source>
</evidence>
<feature type="transmembrane region" description="Helical" evidence="1">
    <location>
        <begin position="66"/>
        <end position="82"/>
    </location>
</feature>
<dbReference type="Proteomes" id="UP000199334">
    <property type="component" value="Unassembled WGS sequence"/>
</dbReference>
<evidence type="ECO:0000256" key="1">
    <source>
        <dbReference type="SAM" id="Phobius"/>
    </source>
</evidence>
<accession>A0A1H0AMM6</accession>
<dbReference type="EMBL" id="FNIG01000004">
    <property type="protein sequence ID" value="SDN34832.1"/>
    <property type="molecule type" value="Genomic_DNA"/>
</dbReference>
<proteinExistence type="predicted"/>
<feature type="transmembrane region" description="Helical" evidence="1">
    <location>
        <begin position="216"/>
        <end position="236"/>
    </location>
</feature>
<keyword evidence="1" id="KW-1133">Transmembrane helix</keyword>
<sequence length="246" mass="28054">MSLNNPSLWSVAKKQFCYKWLSYKSAFQALIVVQIIAMFFSVLGVGNASTRLGGMDVNINYLSGDIVFFFTMLWAFFMSLSVDNSQNRLADQIFITNQWSRHLANAMFLGALYLLAAVTAILSGFLIKLVNIWMYGLDEAVVYIDYTFWDIILAIVMSYFYYMLIGSIGYVIGHFTMINKVMKIVVIVLGFAFLLYQENKLIADIALFYGNESNIFLFMLKVMLTSVPIYMLGMLVSRGLEAKLWN</sequence>
<keyword evidence="1" id="KW-0472">Membrane</keyword>
<organism evidence="2 3">
    <name type="scientific">Tenuibacillus multivorans</name>
    <dbReference type="NCBI Taxonomy" id="237069"/>
    <lineage>
        <taxon>Bacteria</taxon>
        <taxon>Bacillati</taxon>
        <taxon>Bacillota</taxon>
        <taxon>Bacilli</taxon>
        <taxon>Bacillales</taxon>
        <taxon>Bacillaceae</taxon>
        <taxon>Tenuibacillus</taxon>
    </lineage>
</organism>
<dbReference type="AlphaFoldDB" id="A0A1H0AMM6"/>